<reference evidence="1" key="1">
    <citation type="submission" date="2021-02" db="EMBL/GenBank/DDBJ databases">
        <authorList>
            <person name="Nowell W R."/>
        </authorList>
    </citation>
    <scope>NUCLEOTIDE SEQUENCE</scope>
</reference>
<accession>A0A8S3E4K6</accession>
<feature type="non-terminal residue" evidence="1">
    <location>
        <position position="54"/>
    </location>
</feature>
<evidence type="ECO:0000313" key="1">
    <source>
        <dbReference type="EMBL" id="CAF5032708.1"/>
    </source>
</evidence>
<organism evidence="1 2">
    <name type="scientific">Rotaria magnacalcarata</name>
    <dbReference type="NCBI Taxonomy" id="392030"/>
    <lineage>
        <taxon>Eukaryota</taxon>
        <taxon>Metazoa</taxon>
        <taxon>Spiralia</taxon>
        <taxon>Gnathifera</taxon>
        <taxon>Rotifera</taxon>
        <taxon>Eurotatoria</taxon>
        <taxon>Bdelloidea</taxon>
        <taxon>Philodinida</taxon>
        <taxon>Philodinidae</taxon>
        <taxon>Rotaria</taxon>
    </lineage>
</organism>
<evidence type="ECO:0000313" key="2">
    <source>
        <dbReference type="Proteomes" id="UP000676336"/>
    </source>
</evidence>
<dbReference type="EMBL" id="CAJOBI010217258">
    <property type="protein sequence ID" value="CAF5032708.1"/>
    <property type="molecule type" value="Genomic_DNA"/>
</dbReference>
<sequence length="54" mass="6375">SFEIDQNVLVELKAELELNPTGKVDQIWKKLIQQRHYPYIPLTSLSIYRWGTMA</sequence>
<feature type="non-terminal residue" evidence="1">
    <location>
        <position position="1"/>
    </location>
</feature>
<name>A0A8S3E4K6_9BILA</name>
<gene>
    <name evidence="1" type="ORF">SMN809_LOCUS58210</name>
</gene>
<comment type="caution">
    <text evidence="1">The sequence shown here is derived from an EMBL/GenBank/DDBJ whole genome shotgun (WGS) entry which is preliminary data.</text>
</comment>
<proteinExistence type="predicted"/>
<dbReference type="AlphaFoldDB" id="A0A8S3E4K6"/>
<protein>
    <submittedName>
        <fullName evidence="1">Uncharacterized protein</fullName>
    </submittedName>
</protein>
<dbReference type="Proteomes" id="UP000676336">
    <property type="component" value="Unassembled WGS sequence"/>
</dbReference>